<name>A0AAN8BKE5_9TELE</name>
<evidence type="ECO:0000313" key="3">
    <source>
        <dbReference type="Proteomes" id="UP001335648"/>
    </source>
</evidence>
<protein>
    <submittedName>
        <fullName evidence="2">Uncharacterized protein</fullName>
    </submittedName>
</protein>
<dbReference type="Proteomes" id="UP001335648">
    <property type="component" value="Unassembled WGS sequence"/>
</dbReference>
<dbReference type="EMBL" id="JAULUE010002059">
    <property type="protein sequence ID" value="KAK5886588.1"/>
    <property type="molecule type" value="Genomic_DNA"/>
</dbReference>
<evidence type="ECO:0000256" key="1">
    <source>
        <dbReference type="SAM" id="MobiDB-lite"/>
    </source>
</evidence>
<feature type="region of interest" description="Disordered" evidence="1">
    <location>
        <begin position="1"/>
        <end position="131"/>
    </location>
</feature>
<comment type="caution">
    <text evidence="2">The sequence shown here is derived from an EMBL/GenBank/DDBJ whole genome shotgun (WGS) entry which is preliminary data.</text>
</comment>
<gene>
    <name evidence="2" type="ORF">CesoFtcFv8_017606</name>
</gene>
<accession>A0AAN8BKE5</accession>
<organism evidence="2 3">
    <name type="scientific">Champsocephalus esox</name>
    <name type="common">pike icefish</name>
    <dbReference type="NCBI Taxonomy" id="159716"/>
    <lineage>
        <taxon>Eukaryota</taxon>
        <taxon>Metazoa</taxon>
        <taxon>Chordata</taxon>
        <taxon>Craniata</taxon>
        <taxon>Vertebrata</taxon>
        <taxon>Euteleostomi</taxon>
        <taxon>Actinopterygii</taxon>
        <taxon>Neopterygii</taxon>
        <taxon>Teleostei</taxon>
        <taxon>Neoteleostei</taxon>
        <taxon>Acanthomorphata</taxon>
        <taxon>Eupercaria</taxon>
        <taxon>Perciformes</taxon>
        <taxon>Notothenioidei</taxon>
        <taxon>Channichthyidae</taxon>
        <taxon>Champsocephalus</taxon>
    </lineage>
</organism>
<keyword evidence="3" id="KW-1185">Reference proteome</keyword>
<feature type="compositionally biased region" description="Polar residues" evidence="1">
    <location>
        <begin position="75"/>
        <end position="94"/>
    </location>
</feature>
<evidence type="ECO:0000313" key="2">
    <source>
        <dbReference type="EMBL" id="KAK5886588.1"/>
    </source>
</evidence>
<dbReference type="AlphaFoldDB" id="A0AAN8BKE5"/>
<reference evidence="2 3" key="1">
    <citation type="journal article" date="2023" name="Mol. Biol. Evol.">
        <title>Genomics of Secondarily Temperate Adaptation in the Only Non-Antarctic Icefish.</title>
        <authorList>
            <person name="Rivera-Colon A.G."/>
            <person name="Rayamajhi N."/>
            <person name="Minhas B.F."/>
            <person name="Madrigal G."/>
            <person name="Bilyk K.T."/>
            <person name="Yoon V."/>
            <person name="Hune M."/>
            <person name="Gregory S."/>
            <person name="Cheng C.H.C."/>
            <person name="Catchen J.M."/>
        </authorList>
    </citation>
    <scope>NUCLEOTIDE SEQUENCE [LARGE SCALE GENOMIC DNA]</scope>
    <source>
        <strain evidence="2">JC2023a</strain>
    </source>
</reference>
<sequence length="131" mass="13270">MMVKTCLQLPVHHDDAALQPTSGKRKRAGSQNETAGGGAEDVGHQAGLGAERPNRNPSQNGSAAGDAAVAIGEHQTAQGQGAERSNPNPSQNETAEGGAEDVGGHQAGLGQGAERPNRNPSQILQVPPNDG</sequence>
<proteinExistence type="predicted"/>